<keyword evidence="5" id="KW-1185">Reference proteome</keyword>
<proteinExistence type="predicted"/>
<evidence type="ECO:0000313" key="2">
    <source>
        <dbReference type="EMBL" id="SFB85639.1"/>
    </source>
</evidence>
<dbReference type="AlphaFoldDB" id="A0A1M6T5L1"/>
<evidence type="ECO:0000313" key="4">
    <source>
        <dbReference type="Proteomes" id="UP000184031"/>
    </source>
</evidence>
<dbReference type="EMBL" id="FOKU01000003">
    <property type="protein sequence ID" value="SFB85639.1"/>
    <property type="molecule type" value="Genomic_DNA"/>
</dbReference>
<evidence type="ECO:0000259" key="1">
    <source>
        <dbReference type="Pfam" id="PF00149"/>
    </source>
</evidence>
<protein>
    <submittedName>
        <fullName evidence="3">Calcineurin-like phosphoesterase</fullName>
    </submittedName>
</protein>
<organism evidence="3 4">
    <name type="scientific">Flagellimonas taeanensis</name>
    <dbReference type="NCBI Taxonomy" id="1005926"/>
    <lineage>
        <taxon>Bacteria</taxon>
        <taxon>Pseudomonadati</taxon>
        <taxon>Bacteroidota</taxon>
        <taxon>Flavobacteriia</taxon>
        <taxon>Flavobacteriales</taxon>
        <taxon>Flavobacteriaceae</taxon>
        <taxon>Flagellimonas</taxon>
    </lineage>
</organism>
<name>A0A1M6T5L1_9FLAO</name>
<evidence type="ECO:0000313" key="5">
    <source>
        <dbReference type="Proteomes" id="UP000198940"/>
    </source>
</evidence>
<comment type="caution">
    <text evidence="3">The sequence shown here is derived from an EMBL/GenBank/DDBJ whole genome shotgun (WGS) entry which is preliminary data.</text>
</comment>
<sequence length="254" mass="29855">MRIQYCSDLHLEFPHNKSWLAEYPLMPTAETLIIAGDTHYLGPEYAKLDFFKWASDNYKRTFVISGNHEYYGGYDLSLHQKPFKWEIQRNVFLLNNHVEIIEDISFLFSTFWSHIYPENEKFVSSGVNDFYKIMINQRRLTVDDFNKLHNEAYTFIRENLKPLNDKTVVVTHHLPTPLCNSPEFEGSPINNAFVVDTTDFITKSDIDYWIYGHIHRNIGNGTMLGDTTMVCNQLGYVHMNEHYNFSRDSFIEIA</sequence>
<reference evidence="3 4" key="1">
    <citation type="submission" date="2016-11" db="EMBL/GenBank/DDBJ databases">
        <authorList>
            <person name="Varghese N."/>
            <person name="Submissions S."/>
        </authorList>
    </citation>
    <scope>NUCLEOTIDE SEQUENCE [LARGE SCALE GENOMIC DNA]</scope>
    <source>
        <strain evidence="3 4">CGMCC 1.12174</strain>
        <strain evidence="2 5">DSM 26351</strain>
    </source>
</reference>
<dbReference type="Gene3D" id="3.60.21.10">
    <property type="match status" value="1"/>
</dbReference>
<dbReference type="SUPFAM" id="SSF56300">
    <property type="entry name" value="Metallo-dependent phosphatases"/>
    <property type="match status" value="1"/>
</dbReference>
<dbReference type="PANTHER" id="PTHR37844:SF1">
    <property type="entry name" value="CALCINEURIN-LIKE PHOSPHOESTERASE DOMAIN-CONTAINING PROTEIN"/>
    <property type="match status" value="1"/>
</dbReference>
<dbReference type="Proteomes" id="UP000198940">
    <property type="component" value="Unassembled WGS sequence"/>
</dbReference>
<dbReference type="RefSeq" id="WP_067036952.1">
    <property type="nucleotide sequence ID" value="NZ_FOKU01000003.1"/>
</dbReference>
<evidence type="ECO:0000313" key="3">
    <source>
        <dbReference type="EMBL" id="SHK52255.1"/>
    </source>
</evidence>
<dbReference type="InterPro" id="IPR004843">
    <property type="entry name" value="Calcineurin-like_PHP"/>
</dbReference>
<dbReference type="STRING" id="1055723.SAMN05216293_1231"/>
<dbReference type="EMBL" id="FRAT01000003">
    <property type="protein sequence ID" value="SHK52255.1"/>
    <property type="molecule type" value="Genomic_DNA"/>
</dbReference>
<dbReference type="Proteomes" id="UP000184031">
    <property type="component" value="Unassembled WGS sequence"/>
</dbReference>
<dbReference type="Pfam" id="PF00149">
    <property type="entry name" value="Metallophos"/>
    <property type="match status" value="1"/>
</dbReference>
<accession>A0A1M6T5L1</accession>
<gene>
    <name evidence="2" type="ORF">SAMN04487891_10370</name>
    <name evidence="3" type="ORF">SAMN05216293_1231</name>
</gene>
<dbReference type="PANTHER" id="PTHR37844">
    <property type="entry name" value="SER/THR PROTEIN PHOSPHATASE SUPERFAMILY (AFU_ORTHOLOGUE AFUA_1G14840)"/>
    <property type="match status" value="1"/>
</dbReference>
<dbReference type="InterPro" id="IPR029052">
    <property type="entry name" value="Metallo-depent_PP-like"/>
</dbReference>
<dbReference type="GO" id="GO:0016787">
    <property type="term" value="F:hydrolase activity"/>
    <property type="evidence" value="ECO:0007669"/>
    <property type="project" value="InterPro"/>
</dbReference>
<feature type="domain" description="Calcineurin-like phosphoesterase" evidence="1">
    <location>
        <begin position="1"/>
        <end position="216"/>
    </location>
</feature>